<proteinExistence type="predicted"/>
<reference evidence="1" key="1">
    <citation type="submission" date="2016-11" db="EMBL/GenBank/DDBJ databases">
        <authorList>
            <person name="Jaros S."/>
            <person name="Januszkiewicz K."/>
            <person name="Wedrychowicz H."/>
        </authorList>
    </citation>
    <scope>NUCLEOTIDE SEQUENCE</scope>
    <source>
        <strain evidence="1">ACA-DC 565</strain>
    </source>
</reference>
<gene>
    <name evidence="1" type="ORF">LREN565_0185</name>
</gene>
<dbReference type="AlphaFoldDB" id="A0A1K2I3V4"/>
<name>A0A1K2I3V4_9LACO</name>
<evidence type="ECO:0000313" key="1">
    <source>
        <dbReference type="EMBL" id="SFZ87072.1"/>
    </source>
</evidence>
<dbReference type="EMBL" id="LT634362">
    <property type="protein sequence ID" value="SFZ87072.1"/>
    <property type="molecule type" value="Genomic_DNA"/>
</dbReference>
<protein>
    <submittedName>
        <fullName evidence="1">Uncharacterized protein</fullName>
    </submittedName>
</protein>
<organism evidence="1">
    <name type="scientific">Loigolactobacillus rennini</name>
    <dbReference type="NCBI Taxonomy" id="238013"/>
    <lineage>
        <taxon>Bacteria</taxon>
        <taxon>Bacillati</taxon>
        <taxon>Bacillota</taxon>
        <taxon>Bacilli</taxon>
        <taxon>Lactobacillales</taxon>
        <taxon>Lactobacillaceae</taxon>
        <taxon>Loigolactobacillus</taxon>
    </lineage>
</organism>
<sequence>MKLTQRNMPTLVTALTLTDVTLSTGKKLLEAATTWTTVFYKVDATTVNQEDFSTKIGLNSLQSDGSVDSIGNYSYTLPAVRVF</sequence>
<accession>A0A1K2I3V4</accession>